<comment type="caution">
    <text evidence="3">The sequence shown here is derived from an EMBL/GenBank/DDBJ whole genome shotgun (WGS) entry which is preliminary data.</text>
</comment>
<evidence type="ECO:0000256" key="2">
    <source>
        <dbReference type="SAM" id="MobiDB-lite"/>
    </source>
</evidence>
<protein>
    <submittedName>
        <fullName evidence="3">25364_t:CDS:1</fullName>
    </submittedName>
</protein>
<reference evidence="3" key="1">
    <citation type="submission" date="2021-06" db="EMBL/GenBank/DDBJ databases">
        <authorList>
            <person name="Kallberg Y."/>
            <person name="Tangrot J."/>
            <person name="Rosling A."/>
        </authorList>
    </citation>
    <scope>NUCLEOTIDE SEQUENCE</scope>
    <source>
        <strain evidence="3">MA453B</strain>
    </source>
</reference>
<evidence type="ECO:0000313" key="4">
    <source>
        <dbReference type="Proteomes" id="UP000789405"/>
    </source>
</evidence>
<dbReference type="Proteomes" id="UP000789405">
    <property type="component" value="Unassembled WGS sequence"/>
</dbReference>
<feature type="region of interest" description="Disordered" evidence="2">
    <location>
        <begin position="89"/>
        <end position="111"/>
    </location>
</feature>
<evidence type="ECO:0000256" key="1">
    <source>
        <dbReference type="SAM" id="Coils"/>
    </source>
</evidence>
<proteinExistence type="predicted"/>
<gene>
    <name evidence="3" type="ORF">DERYTH_LOCUS25356</name>
</gene>
<feature type="coiled-coil region" evidence="1">
    <location>
        <begin position="54"/>
        <end position="81"/>
    </location>
</feature>
<evidence type="ECO:0000313" key="3">
    <source>
        <dbReference type="EMBL" id="CAG8810803.1"/>
    </source>
</evidence>
<feature type="compositionally biased region" description="Polar residues" evidence="2">
    <location>
        <begin position="102"/>
        <end position="111"/>
    </location>
</feature>
<sequence>MEDDLGVITDFEDLIEDVFKLRKKLKAKTGCVECAGNKKMIELCRAAIKKPIKALSLIENIKKLQKDYDELYIKYQRVNTEYIRLTNPEEGEQSNKKVKNRLSASNHWLSD</sequence>
<keyword evidence="1" id="KW-0175">Coiled coil</keyword>
<keyword evidence="4" id="KW-1185">Reference proteome</keyword>
<name>A0A9N9K599_9GLOM</name>
<dbReference type="AlphaFoldDB" id="A0A9N9K599"/>
<organism evidence="3 4">
    <name type="scientific">Dentiscutata erythropus</name>
    <dbReference type="NCBI Taxonomy" id="1348616"/>
    <lineage>
        <taxon>Eukaryota</taxon>
        <taxon>Fungi</taxon>
        <taxon>Fungi incertae sedis</taxon>
        <taxon>Mucoromycota</taxon>
        <taxon>Glomeromycotina</taxon>
        <taxon>Glomeromycetes</taxon>
        <taxon>Diversisporales</taxon>
        <taxon>Gigasporaceae</taxon>
        <taxon>Dentiscutata</taxon>
    </lineage>
</organism>
<dbReference type="EMBL" id="CAJVPY010046785">
    <property type="protein sequence ID" value="CAG8810803.1"/>
    <property type="molecule type" value="Genomic_DNA"/>
</dbReference>
<feature type="non-terminal residue" evidence="3">
    <location>
        <position position="111"/>
    </location>
</feature>
<accession>A0A9N9K599</accession>